<evidence type="ECO:0000313" key="1">
    <source>
        <dbReference type="EMBL" id="OIT03990.1"/>
    </source>
</evidence>
<reference evidence="1" key="1">
    <citation type="submission" date="2016-11" db="EMBL/GenBank/DDBJ databases">
        <title>The genome of Nicotiana attenuata.</title>
        <authorList>
            <person name="Xu S."/>
            <person name="Brockmoeller T."/>
            <person name="Gaquerel E."/>
            <person name="Navarro A."/>
            <person name="Kuhl H."/>
            <person name="Gase K."/>
            <person name="Ling Z."/>
            <person name="Zhou W."/>
            <person name="Kreitzer C."/>
            <person name="Stanke M."/>
            <person name="Tang H."/>
            <person name="Lyons E."/>
            <person name="Pandey P."/>
            <person name="Pandey S.P."/>
            <person name="Timmermann B."/>
            <person name="Baldwin I.T."/>
        </authorList>
    </citation>
    <scope>NUCLEOTIDE SEQUENCE [LARGE SCALE GENOMIC DNA]</scope>
    <source>
        <strain evidence="1">UT</strain>
    </source>
</reference>
<keyword evidence="2" id="KW-1185">Reference proteome</keyword>
<dbReference type="STRING" id="49451.A0A1J6IGI1"/>
<comment type="caution">
    <text evidence="1">The sequence shown here is derived from an EMBL/GenBank/DDBJ whole genome shotgun (WGS) entry which is preliminary data.</text>
</comment>
<dbReference type="AlphaFoldDB" id="A0A1J6IGI1"/>
<dbReference type="Gramene" id="OIT03990">
    <property type="protein sequence ID" value="OIT03990"/>
    <property type="gene ID" value="A4A49_06743"/>
</dbReference>
<dbReference type="EMBL" id="MJEQ01037186">
    <property type="protein sequence ID" value="OIT03990.1"/>
    <property type="molecule type" value="Genomic_DNA"/>
</dbReference>
<dbReference type="Proteomes" id="UP000187609">
    <property type="component" value="Unassembled WGS sequence"/>
</dbReference>
<proteinExistence type="predicted"/>
<organism evidence="1 2">
    <name type="scientific">Nicotiana attenuata</name>
    <name type="common">Coyote tobacco</name>
    <dbReference type="NCBI Taxonomy" id="49451"/>
    <lineage>
        <taxon>Eukaryota</taxon>
        <taxon>Viridiplantae</taxon>
        <taxon>Streptophyta</taxon>
        <taxon>Embryophyta</taxon>
        <taxon>Tracheophyta</taxon>
        <taxon>Spermatophyta</taxon>
        <taxon>Magnoliopsida</taxon>
        <taxon>eudicotyledons</taxon>
        <taxon>Gunneridae</taxon>
        <taxon>Pentapetalae</taxon>
        <taxon>asterids</taxon>
        <taxon>lamiids</taxon>
        <taxon>Solanales</taxon>
        <taxon>Solanaceae</taxon>
        <taxon>Nicotianoideae</taxon>
        <taxon>Nicotianeae</taxon>
        <taxon>Nicotiana</taxon>
    </lineage>
</organism>
<accession>A0A1J6IGI1</accession>
<protein>
    <submittedName>
        <fullName evidence="1">Uncharacterized protein</fullName>
    </submittedName>
</protein>
<evidence type="ECO:0000313" key="2">
    <source>
        <dbReference type="Proteomes" id="UP000187609"/>
    </source>
</evidence>
<name>A0A1J6IGI1_NICAT</name>
<gene>
    <name evidence="1" type="ORF">A4A49_06743</name>
</gene>
<sequence>MENEDDIPRSDMFLDELLSDDEHGESTGRFHDHHILNRFPFDPGANFLCVTITLSAANLCVWDLKLSSEFMPLTGSTEKEEAHTLFEEIRNKRRYLFAKLYDWEPVGGVETGVECSCNFQNSCTLYKLLGDSIAHSFLYSFDGAPTHLEEQSIITQLRNFRSGIICCHCEIAYLIVVMHWLLMELIHYEEDITRYSPVYKILMMLSCWVGVPNSKVLQLHQPSKVLALFADKKGWKSKAPAHFLKVDKGLHCLNLMDQSKLEHYSSSTSDLVVYLKFDSLPLDPDTLWGDWIYSKGKSTSCVVFTVAMCTDTGLVGQLVASQSFDLYPYDPGIQVLLPTSYGPVCRKEVVANVLLGDVGTYYSVKLVPRPKELSAAAANIIEAPEDAGWMTSDHRYINKRVQYSFNHFIPGVRWRDLFSMAIISVRKLKLCEMPYPMLPLRMGKGVVPIEIRLICVALSCAFLCTDARVVSHYVKLVADALLGTLRCDIRLLSLMADVDFRHYIITPRTKCEDVAVTCLFAINRVKRILLQFFASLEPCVQGSFLGGRYCCERNK</sequence>